<accession>A0A016TUT4</accession>
<evidence type="ECO:0000256" key="2">
    <source>
        <dbReference type="SAM" id="Phobius"/>
    </source>
</evidence>
<proteinExistence type="predicted"/>
<organism evidence="3 4">
    <name type="scientific">Ancylostoma ceylanicum</name>
    <dbReference type="NCBI Taxonomy" id="53326"/>
    <lineage>
        <taxon>Eukaryota</taxon>
        <taxon>Metazoa</taxon>
        <taxon>Ecdysozoa</taxon>
        <taxon>Nematoda</taxon>
        <taxon>Chromadorea</taxon>
        <taxon>Rhabditida</taxon>
        <taxon>Rhabditina</taxon>
        <taxon>Rhabditomorpha</taxon>
        <taxon>Strongyloidea</taxon>
        <taxon>Ancylostomatidae</taxon>
        <taxon>Ancylostomatinae</taxon>
        <taxon>Ancylostoma</taxon>
    </lineage>
</organism>
<reference evidence="4" key="1">
    <citation type="journal article" date="2015" name="Nat. Genet.">
        <title>The genome and transcriptome of the zoonotic hookworm Ancylostoma ceylanicum identify infection-specific gene families.</title>
        <authorList>
            <person name="Schwarz E.M."/>
            <person name="Hu Y."/>
            <person name="Antoshechkin I."/>
            <person name="Miller M.M."/>
            <person name="Sternberg P.W."/>
            <person name="Aroian R.V."/>
        </authorList>
    </citation>
    <scope>NUCLEOTIDE SEQUENCE</scope>
    <source>
        <strain evidence="4">HY135</strain>
    </source>
</reference>
<dbReference type="SUPFAM" id="SSF101447">
    <property type="entry name" value="Formin homology 2 domain (FH2 domain)"/>
    <property type="match status" value="1"/>
</dbReference>
<feature type="region of interest" description="Disordered" evidence="1">
    <location>
        <begin position="1"/>
        <end position="104"/>
    </location>
</feature>
<dbReference type="OrthoDB" id="5867588at2759"/>
<evidence type="ECO:0000313" key="3">
    <source>
        <dbReference type="EMBL" id="EYC06407.1"/>
    </source>
</evidence>
<feature type="compositionally biased region" description="Pro residues" evidence="1">
    <location>
        <begin position="19"/>
        <end position="41"/>
    </location>
</feature>
<dbReference type="Proteomes" id="UP000024635">
    <property type="component" value="Unassembled WGS sequence"/>
</dbReference>
<protein>
    <submittedName>
        <fullName evidence="3">Uncharacterized protein</fullName>
    </submittedName>
</protein>
<evidence type="ECO:0000256" key="1">
    <source>
        <dbReference type="SAM" id="MobiDB-lite"/>
    </source>
</evidence>
<feature type="transmembrane region" description="Helical" evidence="2">
    <location>
        <begin position="131"/>
        <end position="155"/>
    </location>
</feature>
<gene>
    <name evidence="3" type="primary">Acey_s0076.g1042</name>
    <name evidence="3" type="ORF">Y032_0076g1042</name>
</gene>
<dbReference type="AlphaFoldDB" id="A0A016TUT4"/>
<keyword evidence="2" id="KW-1133">Transmembrane helix</keyword>
<feature type="compositionally biased region" description="Basic and acidic residues" evidence="1">
    <location>
        <begin position="95"/>
        <end position="104"/>
    </location>
</feature>
<dbReference type="EMBL" id="JARK01001412">
    <property type="protein sequence ID" value="EYC06407.1"/>
    <property type="molecule type" value="Genomic_DNA"/>
</dbReference>
<sequence>MSREGLGDDAYEQLGPGNAMPPPPPPPAAGAAPPPPPPPPSADAARNKPSKTTTLGQFALRPGDDVDLSSERGTTLTGNVEGPPDKQQPPKKPKEKPEKEKKPEVPLKSVVLDIKPYKEPALLKFCHTITLLLLVLSFALMALTVVQFVDIFVWLPMIMGEND</sequence>
<evidence type="ECO:0000313" key="4">
    <source>
        <dbReference type="Proteomes" id="UP000024635"/>
    </source>
</evidence>
<name>A0A016TUT4_9BILA</name>
<keyword evidence="2" id="KW-0472">Membrane</keyword>
<keyword evidence="2" id="KW-0812">Transmembrane</keyword>
<keyword evidence="4" id="KW-1185">Reference proteome</keyword>
<comment type="caution">
    <text evidence="3">The sequence shown here is derived from an EMBL/GenBank/DDBJ whole genome shotgun (WGS) entry which is preliminary data.</text>
</comment>